<evidence type="ECO:0000259" key="8">
    <source>
        <dbReference type="Pfam" id="PF04389"/>
    </source>
</evidence>
<sequence>MPSLLLPLILHLLSSLTNTAAAAAVPPSSPALFVSSQPLAHDASSCLKASYYGTYGGAPEEQDHIYLPTAECLLTVLAVDAITSGSIVPLNDLMLGDGDRLVWVGRSGVSHIDSQVMPLIEESWNLISSRSRDIISESNFRGVGYGTQRVLQKAYELHHVRPITLVHRTEYSLLVNVPSSFLPIFDTLLPSHLVPVALPIAPLPISVSGWQSVPEKFAKHLANITEHLSFSPELDRILSEGISLNQIRRDVRWLTGEAPSGIESRHSFTSGAVKAAQWISSQVESTGADCSLQYFLFGFAPNVICHYPSTLNSTEHVIFSAHYDSRGSFGSTRAPGGDDDGSGSGHLLSLARAISNQGIVFEKVVTLAFFAGEEQGLLGSHAYAGYLNSQNATVLLQVQADMLGYHAPGEPLQLGLPKTIHLPEASYLIGNLSQLYSPELVVGKTAACCSDHQSFVTYGFPATQVFERNGPIVDPMYHNSGDISDREGYDFEQIVSIAKVTLSALLTVAGYKRVPV</sequence>
<evidence type="ECO:0000313" key="9">
    <source>
        <dbReference type="EMBL" id="OXG29859.1"/>
    </source>
</evidence>
<dbReference type="SUPFAM" id="SSF53187">
    <property type="entry name" value="Zn-dependent exopeptidases"/>
    <property type="match status" value="1"/>
</dbReference>
<proteinExistence type="inferred from homology"/>
<keyword evidence="9" id="KW-0031">Aminopeptidase</keyword>
<dbReference type="Gene3D" id="3.40.630.10">
    <property type="entry name" value="Zn peptidases"/>
    <property type="match status" value="1"/>
</dbReference>
<keyword evidence="6 7" id="KW-0862">Zinc</keyword>
<dbReference type="GO" id="GO:0006508">
    <property type="term" value="P:proteolysis"/>
    <property type="evidence" value="ECO:0007669"/>
    <property type="project" value="UniProtKB-KW"/>
</dbReference>
<dbReference type="OrthoDB" id="10013407at2759"/>
<dbReference type="PANTHER" id="PTHR12147:SF26">
    <property type="entry name" value="PEPTIDASE M28 DOMAIN-CONTAINING PROTEIN"/>
    <property type="match status" value="1"/>
</dbReference>
<comment type="cofactor">
    <cofactor evidence="1">
        <name>Zn(2+)</name>
        <dbReference type="ChEBI" id="CHEBI:29105"/>
    </cofactor>
</comment>
<keyword evidence="4 7" id="KW-0479">Metal-binding</keyword>
<feature type="domain" description="Peptidase M28" evidence="8">
    <location>
        <begin position="302"/>
        <end position="486"/>
    </location>
</feature>
<accession>A0A854QMV6</accession>
<dbReference type="AlphaFoldDB" id="A0A854QMV6"/>
<dbReference type="PANTHER" id="PTHR12147">
    <property type="entry name" value="METALLOPEPTIDASE M28 FAMILY MEMBER"/>
    <property type="match status" value="1"/>
</dbReference>
<keyword evidence="3 7" id="KW-0645">Protease</keyword>
<gene>
    <name evidence="9" type="ORF">C361_00293</name>
</gene>
<dbReference type="GO" id="GO:0004177">
    <property type="term" value="F:aminopeptidase activity"/>
    <property type="evidence" value="ECO:0007669"/>
    <property type="project" value="UniProtKB-KW"/>
</dbReference>
<feature type="signal peptide" evidence="7">
    <location>
        <begin position="1"/>
        <end position="22"/>
    </location>
</feature>
<evidence type="ECO:0000256" key="4">
    <source>
        <dbReference type="ARBA" id="ARBA00022723"/>
    </source>
</evidence>
<keyword evidence="5 7" id="KW-0378">Hydrolase</keyword>
<evidence type="ECO:0000256" key="3">
    <source>
        <dbReference type="ARBA" id="ARBA00022670"/>
    </source>
</evidence>
<feature type="chain" id="PRO_5033100360" description="Peptide hydrolase" evidence="7">
    <location>
        <begin position="23"/>
        <end position="516"/>
    </location>
</feature>
<dbReference type="FunFam" id="3.40.630.10:FF:000116">
    <property type="entry name" value="Peptide hydrolase"/>
    <property type="match status" value="1"/>
</dbReference>
<dbReference type="Pfam" id="PF04389">
    <property type="entry name" value="Peptidase_M28"/>
    <property type="match status" value="1"/>
</dbReference>
<evidence type="ECO:0000256" key="2">
    <source>
        <dbReference type="ARBA" id="ARBA00005634"/>
    </source>
</evidence>
<evidence type="ECO:0000256" key="5">
    <source>
        <dbReference type="ARBA" id="ARBA00022801"/>
    </source>
</evidence>
<dbReference type="EMBL" id="AMKT01000007">
    <property type="protein sequence ID" value="OXG29859.1"/>
    <property type="molecule type" value="Genomic_DNA"/>
</dbReference>
<dbReference type="InterPro" id="IPR007484">
    <property type="entry name" value="Peptidase_M28"/>
</dbReference>
<evidence type="ECO:0000313" key="10">
    <source>
        <dbReference type="Proteomes" id="UP000199727"/>
    </source>
</evidence>
<name>A0A854QMV6_CRYNE</name>
<dbReference type="EC" id="3.4.-.-" evidence="7"/>
<reference evidence="9 10" key="1">
    <citation type="submission" date="2017-06" db="EMBL/GenBank/DDBJ databases">
        <title>Global population genomics of the pathogenic fungus Cryptococcus neoformans var. grubii.</title>
        <authorList>
            <person name="Cuomo C."/>
            <person name="Litvintseva A."/>
            <person name="Chen Y."/>
            <person name="Young S."/>
            <person name="Zeng Q."/>
            <person name="Chapman S."/>
            <person name="Gujja S."/>
            <person name="Saif S."/>
            <person name="Birren B."/>
        </authorList>
    </citation>
    <scope>NUCLEOTIDE SEQUENCE [LARGE SCALE GENOMIC DNA]</scope>
    <source>
        <strain evidence="9 10">Tu259-1</strain>
    </source>
</reference>
<comment type="similarity">
    <text evidence="2">Belongs to the peptidase M28 family. M28B subfamily.</text>
</comment>
<evidence type="ECO:0000256" key="1">
    <source>
        <dbReference type="ARBA" id="ARBA00001947"/>
    </source>
</evidence>
<comment type="caution">
    <text evidence="9">The sequence shown here is derived from an EMBL/GenBank/DDBJ whole genome shotgun (WGS) entry which is preliminary data.</text>
</comment>
<organism evidence="9 10">
    <name type="scientific">Cryptococcus neoformans Tu259-1</name>
    <dbReference type="NCBI Taxonomy" id="1230072"/>
    <lineage>
        <taxon>Eukaryota</taxon>
        <taxon>Fungi</taxon>
        <taxon>Dikarya</taxon>
        <taxon>Basidiomycota</taxon>
        <taxon>Agaricomycotina</taxon>
        <taxon>Tremellomycetes</taxon>
        <taxon>Tremellales</taxon>
        <taxon>Cryptococcaceae</taxon>
        <taxon>Cryptococcus</taxon>
        <taxon>Cryptococcus neoformans species complex</taxon>
    </lineage>
</organism>
<evidence type="ECO:0000256" key="6">
    <source>
        <dbReference type="ARBA" id="ARBA00022833"/>
    </source>
</evidence>
<dbReference type="GO" id="GO:0046872">
    <property type="term" value="F:metal ion binding"/>
    <property type="evidence" value="ECO:0007669"/>
    <property type="project" value="UniProtKB-KW"/>
</dbReference>
<keyword evidence="7" id="KW-0732">Signal</keyword>
<dbReference type="Proteomes" id="UP000199727">
    <property type="component" value="Unassembled WGS sequence"/>
</dbReference>
<dbReference type="InterPro" id="IPR045175">
    <property type="entry name" value="M28_fam"/>
</dbReference>
<dbReference type="GO" id="GO:0008235">
    <property type="term" value="F:metalloexopeptidase activity"/>
    <property type="evidence" value="ECO:0007669"/>
    <property type="project" value="InterPro"/>
</dbReference>
<protein>
    <recommendedName>
        <fullName evidence="7">Peptide hydrolase</fullName>
        <ecNumber evidence="7">3.4.-.-</ecNumber>
    </recommendedName>
</protein>
<evidence type="ECO:0000256" key="7">
    <source>
        <dbReference type="RuleBase" id="RU361240"/>
    </source>
</evidence>